<accession>A0A2P6QAU8</accession>
<dbReference type="PANTHER" id="PTHR31639">
    <property type="entry name" value="F-BOX PROTEIN-LIKE"/>
    <property type="match status" value="1"/>
</dbReference>
<dbReference type="Proteomes" id="UP000238479">
    <property type="component" value="Chromosome 5"/>
</dbReference>
<dbReference type="InterPro" id="IPR055357">
    <property type="entry name" value="LRR_At1g61320_AtMIF1"/>
</dbReference>
<protein>
    <submittedName>
        <fullName evidence="2">Putative F-box domain, FBD domain, leucine-rich repeat domain, L domain-containing protein</fullName>
    </submittedName>
</protein>
<dbReference type="STRING" id="74649.A0A2P6QAU8"/>
<dbReference type="EMBL" id="PDCK01000043">
    <property type="protein sequence ID" value="PRQ31299.1"/>
    <property type="molecule type" value="Genomic_DNA"/>
</dbReference>
<proteinExistence type="predicted"/>
<feature type="domain" description="FBD" evidence="1">
    <location>
        <begin position="334"/>
        <end position="403"/>
    </location>
</feature>
<dbReference type="SUPFAM" id="SSF52047">
    <property type="entry name" value="RNI-like"/>
    <property type="match status" value="1"/>
</dbReference>
<dbReference type="InterPro" id="IPR006566">
    <property type="entry name" value="FBD"/>
</dbReference>
<dbReference type="InterPro" id="IPR036047">
    <property type="entry name" value="F-box-like_dom_sf"/>
</dbReference>
<dbReference type="Pfam" id="PF00646">
    <property type="entry name" value="F-box"/>
    <property type="match status" value="1"/>
</dbReference>
<dbReference type="PANTHER" id="PTHR31639:SF93">
    <property type="entry name" value="F-BOX_FBD_LRR PROTEIN"/>
    <property type="match status" value="1"/>
</dbReference>
<dbReference type="SMART" id="SM00579">
    <property type="entry name" value="FBD"/>
    <property type="match status" value="1"/>
</dbReference>
<sequence length="405" mass="46473">MELDRISNLPTGIIEIILSCLPMKDAARTSVLSSQWRYKAAMLQHLVFDYQCRSAHNDTTFADIVDHVLLAHIGPIHKFKLFRAHLASKDIDRWILHLSRNSIKEFILHHQQKRYKIPSCLFSCQDIISLELSRCLLQPPSTFKGFRSLKSFYFENVIFAQDVFEHLISCCPLLESLTLVYCDSFSHLMIDAPNLKFLDARGSFKDVLLVNTSNLVDVSIGLEDFEFYVSQRRVSDSSSNLVKILSCLPQVQRLDFYCCSLMYLAIGAFPVKLPRPCLYLTCLHITLSLTSLEESLTALCLFRSCPALQELNVQVFPGQEDVGKGNSWLDDNRRCSFNQLQYVFVNDIRDVKAELDFIRYLLFNSPVLERMTVQPVPGVESSKLEKKLLRSRRASVHAKTIFQDQ</sequence>
<dbReference type="Pfam" id="PF23622">
    <property type="entry name" value="LRR_At1g61320_AtMIF1"/>
    <property type="match status" value="1"/>
</dbReference>
<evidence type="ECO:0000259" key="1">
    <source>
        <dbReference type="SMART" id="SM00579"/>
    </source>
</evidence>
<gene>
    <name evidence="2" type="ORF">RchiOBHm_Chr5g0033951</name>
</gene>
<keyword evidence="3" id="KW-1185">Reference proteome</keyword>
<organism evidence="2 3">
    <name type="scientific">Rosa chinensis</name>
    <name type="common">China rose</name>
    <dbReference type="NCBI Taxonomy" id="74649"/>
    <lineage>
        <taxon>Eukaryota</taxon>
        <taxon>Viridiplantae</taxon>
        <taxon>Streptophyta</taxon>
        <taxon>Embryophyta</taxon>
        <taxon>Tracheophyta</taxon>
        <taxon>Spermatophyta</taxon>
        <taxon>Magnoliopsida</taxon>
        <taxon>eudicotyledons</taxon>
        <taxon>Gunneridae</taxon>
        <taxon>Pentapetalae</taxon>
        <taxon>rosids</taxon>
        <taxon>fabids</taxon>
        <taxon>Rosales</taxon>
        <taxon>Rosaceae</taxon>
        <taxon>Rosoideae</taxon>
        <taxon>Rosoideae incertae sedis</taxon>
        <taxon>Rosa</taxon>
    </lineage>
</organism>
<dbReference type="Gene3D" id="3.80.10.10">
    <property type="entry name" value="Ribonuclease Inhibitor"/>
    <property type="match status" value="1"/>
</dbReference>
<reference evidence="2 3" key="1">
    <citation type="journal article" date="2018" name="Nat. Genet.">
        <title>The Rosa genome provides new insights in the design of modern roses.</title>
        <authorList>
            <person name="Bendahmane M."/>
        </authorList>
    </citation>
    <scope>NUCLEOTIDE SEQUENCE [LARGE SCALE GENOMIC DNA]</scope>
    <source>
        <strain evidence="3">cv. Old Blush</strain>
    </source>
</reference>
<name>A0A2P6QAU8_ROSCH</name>
<evidence type="ECO:0000313" key="3">
    <source>
        <dbReference type="Proteomes" id="UP000238479"/>
    </source>
</evidence>
<evidence type="ECO:0000313" key="2">
    <source>
        <dbReference type="EMBL" id="PRQ31299.1"/>
    </source>
</evidence>
<dbReference type="Gramene" id="PRQ31299">
    <property type="protein sequence ID" value="PRQ31299"/>
    <property type="gene ID" value="RchiOBHm_Chr5g0033951"/>
</dbReference>
<comment type="caution">
    <text evidence="2">The sequence shown here is derived from an EMBL/GenBank/DDBJ whole genome shotgun (WGS) entry which is preliminary data.</text>
</comment>
<dbReference type="OMA" id="DYMNDIT"/>
<dbReference type="AlphaFoldDB" id="A0A2P6QAU8"/>
<dbReference type="SUPFAM" id="SSF81383">
    <property type="entry name" value="F-box domain"/>
    <property type="match status" value="1"/>
</dbReference>
<dbReference type="OrthoDB" id="1163429at2759"/>
<dbReference type="InterPro" id="IPR001810">
    <property type="entry name" value="F-box_dom"/>
</dbReference>
<dbReference type="InterPro" id="IPR032675">
    <property type="entry name" value="LRR_dom_sf"/>
</dbReference>